<organism evidence="2 3">
    <name type="scientific">Choristoneura fumiferana nuclear polyhedrosis virus</name>
    <name type="common">CfMNPV</name>
    <dbReference type="NCBI Taxonomy" id="208973"/>
    <lineage>
        <taxon>Viruses</taxon>
        <taxon>Viruses incertae sedis</taxon>
        <taxon>Naldaviricetes</taxon>
        <taxon>Lefavirales</taxon>
        <taxon>Baculoviridae</taxon>
        <taxon>Alphabaculovirus</taxon>
        <taxon>Alphabaculovirus chofumiferanae</taxon>
    </lineage>
</organism>
<dbReference type="Pfam" id="PF06088">
    <property type="entry name" value="TLP-20"/>
    <property type="match status" value="1"/>
</dbReference>
<reference evidence="2 3" key="2">
    <citation type="journal article" date="1995" name="J. Gen. Virol.">
        <title>Characterization, sequencing and phylogeny of the ecdysteroid UDP-glucosyltransferase gene from two distinct nuclear polyhedrosis viruses isolated from Choristoneura fumiferana.</title>
        <authorList>
            <person name="Barrett J.W."/>
            <person name="Krell P.J."/>
            <person name="Arif B.M."/>
        </authorList>
    </citation>
    <scope>NUCLEOTIDE SEQUENCE [LARGE SCALE GENOMIC DNA]</scope>
</reference>
<evidence type="ECO:0000313" key="3">
    <source>
        <dbReference type="Proteomes" id="UP000204418"/>
    </source>
</evidence>
<dbReference type="InterPro" id="IPR009092">
    <property type="entry name" value="Telokin-like_Tlp20_baculovir"/>
</dbReference>
<dbReference type="GeneID" id="1482717"/>
<name>Q7TLS0_NPVCF</name>
<reference evidence="2 3" key="6">
    <citation type="journal article" date="1996" name="Virology">
        <title>Identification, molecular cloning, and transcription analysis of the Choristoneura fumiferana nuclear polyhedrosis virus spindle-like protein gene.</title>
        <authorList>
            <person name="Liu J.J."/>
            <person name="Carstens E.B."/>
        </authorList>
    </citation>
    <scope>NUCLEOTIDE SEQUENCE [LARGE SCALE GENOMIC DNA]</scope>
</reference>
<dbReference type="Proteomes" id="UP000204418">
    <property type="component" value="Segment"/>
</dbReference>
<dbReference type="KEGG" id="vg:1482717"/>
<reference evidence="2 3" key="4">
    <citation type="journal article" date="1995" name="Virology">
        <title>Identification, localization, transcription, and sequence analysis of the Choristoneura fumiferana nuclear polyhedrosis virus DNA polymerase gene.</title>
        <authorList>
            <person name="Liu J.J."/>
            <person name="Carstens E.B."/>
        </authorList>
    </citation>
    <scope>NUCLEOTIDE SEQUENCE [LARGE SCALE GENOMIC DNA]</scope>
</reference>
<dbReference type="Gene3D" id="2.70.40.20">
    <property type="entry name" value="Baculovirus telokin-like protein 20"/>
    <property type="match status" value="1"/>
</dbReference>
<reference evidence="2 3" key="3">
    <citation type="journal article" date="1995" name="Virology">
        <title>Identification and analysis of a putative origin of DNA replication in the Choristoneura fumiferana multinucleocapsid nuclear polyhedrosis virus genome.</title>
        <authorList>
            <person name="Xie W.D."/>
            <person name="Arif B."/>
            <person name="Dobos P."/>
            <person name="Krell P.J."/>
        </authorList>
    </citation>
    <scope>NUCLEOTIDE SEQUENCE [LARGE SCALE GENOMIC DNA]</scope>
</reference>
<feature type="region of interest" description="Disordered" evidence="1">
    <location>
        <begin position="110"/>
        <end position="155"/>
    </location>
</feature>
<evidence type="ECO:0000313" key="2">
    <source>
        <dbReference type="EMBL" id="AAP29859.1"/>
    </source>
</evidence>
<proteinExistence type="predicted"/>
<sequence length="155" mass="17388">MANTSKTTPDIVVKVRVFFADYDVTVLEFEAENEHCLMKGAHDVRVIASPELDALHNGPYNLITLGNYTFHYNLVDSDRFGAQVMLYVKSDNIKISGAVFRLKVWNSKKRVVAPPQHEPESARAEEGAFAERPGPEFGDASPSPKKQKLDEHEQD</sequence>
<feature type="compositionally biased region" description="Basic and acidic residues" evidence="1">
    <location>
        <begin position="117"/>
        <end position="126"/>
    </location>
</feature>
<reference evidence="2 3" key="1">
    <citation type="journal article" date="1992" name="Virus Res.">
        <title>Identification of bent DNA and ARS fragments in the genome of Choristoneura fumiferana nuclear polyhedrosis virus.</title>
        <authorList>
            <person name="Lee H.Y."/>
            <person name="Arif B."/>
            <person name="Dobos P."/>
            <person name="Krell P."/>
        </authorList>
    </citation>
    <scope>NUCLEOTIDE SEQUENCE [LARGE SCALE GENOMIC DNA]</scope>
</reference>
<reference evidence="2 3" key="8">
    <citation type="journal article" date="2002" name="Virus Res.">
        <title>Identification and molecular characterization of the baculovirus CfMNPV early genes: ie-1, ie-2 and pe38.</title>
        <authorList>
            <person name="Carstens E.B."/>
            <person name="Liu J.J."/>
            <person name="Dominy C."/>
        </authorList>
    </citation>
    <scope>NUCLEOTIDE SEQUENCE [LARGE SCALE GENOMIC DNA]</scope>
</reference>
<dbReference type="SUPFAM" id="SSF51289">
    <property type="entry name" value="Tlp20, baculovirus telokin-like protein"/>
    <property type="match status" value="1"/>
</dbReference>
<dbReference type="InterPro" id="IPR036731">
    <property type="entry name" value="Tlp20_sf"/>
</dbReference>
<protein>
    <submittedName>
        <fullName evidence="2">Telokin-like protein</fullName>
    </submittedName>
</protein>
<dbReference type="OrthoDB" id="13584at10239"/>
<reference evidence="2 3" key="9">
    <citation type="journal article" date="2005" name="J. Gen. Virol.">
        <title>Analysis of the Choristoneura fumiferana nucleopolyhedrovirus genome.</title>
        <authorList>
            <person name="de Jong J.G."/>
            <person name="Lauzon H.A."/>
            <person name="Dominy C."/>
            <person name="Poloumienko A."/>
            <person name="Carstens E.B."/>
            <person name="Arif B.M."/>
            <person name="Krell P.J."/>
        </authorList>
    </citation>
    <scope>NUCLEOTIDE SEQUENCE [LARGE SCALE GENOMIC DNA]</scope>
</reference>
<accession>Q7TLS0</accession>
<dbReference type="RefSeq" id="NP_848388.1">
    <property type="nucleotide sequence ID" value="NC_004778.3"/>
</dbReference>
<keyword evidence="3" id="KW-1185">Reference proteome</keyword>
<evidence type="ECO:0000256" key="1">
    <source>
        <dbReference type="SAM" id="MobiDB-lite"/>
    </source>
</evidence>
<dbReference type="EMBL" id="AF512031">
    <property type="protein sequence ID" value="AAP29859.1"/>
    <property type="molecule type" value="Genomic_DNA"/>
</dbReference>
<dbReference type="CDD" id="cd00235">
    <property type="entry name" value="TLP-20"/>
    <property type="match status" value="1"/>
</dbReference>
<reference evidence="2 3" key="7">
    <citation type="journal article" date="2000" name="Virology">
        <title>Identification and molecular characterization of the Choristoneura fumiferana multicapsid nucleopolyhedrovirus genomic region encoding the regulatory genes pkip, p47, lef-12, and gta.</title>
        <authorList>
            <person name="Lapointe R."/>
            <person name="Back D.W."/>
            <person name="Ding Q."/>
            <person name="Carstens E.B."/>
        </authorList>
    </citation>
    <scope>NUCLEOTIDE SEQUENCE [LARGE SCALE GENOMIC DNA]</scope>
</reference>
<organismHost>
    <name type="scientific">Choristoneura fumiferana</name>
    <name type="common">Spruce budworm moth</name>
    <name type="synonym">Archips fumiferana</name>
    <dbReference type="NCBI Taxonomy" id="7141"/>
</organismHost>
<reference evidence="2 3" key="5">
    <citation type="journal article" date="1996" name="Virology">
        <title>Studies of Choristoneura fumiferana nuclear polyhedrosis virus gene expression in insect cells.</title>
        <authorList>
            <person name="Qiu W."/>
            <person name="Liu J.J."/>
            <person name="Carstens E.B."/>
        </authorList>
    </citation>
    <scope>NUCLEOTIDE SEQUENCE [LARGE SCALE GENOMIC DNA]</scope>
</reference>